<evidence type="ECO:0000313" key="3">
    <source>
        <dbReference type="EMBL" id="PXA71849.1"/>
    </source>
</evidence>
<dbReference type="GO" id="GO:0004519">
    <property type="term" value="F:endonuclease activity"/>
    <property type="evidence" value="ECO:0007669"/>
    <property type="project" value="InterPro"/>
</dbReference>
<evidence type="ECO:0000259" key="2">
    <source>
        <dbReference type="SMART" id="SM00507"/>
    </source>
</evidence>
<sequence length="112" mass="12087">MKRYTEIRDQTCQGIGCNRKATHSEIDHTVPWNRGGPTAVGNLVHLCKACHRLKHQSSFSTRQTPTGALTWTSPGGKIYTHEPANPIGSPTPAAPARPPLPPSTGRADPPPF</sequence>
<feature type="compositionally biased region" description="Polar residues" evidence="1">
    <location>
        <begin position="56"/>
        <end position="73"/>
    </location>
</feature>
<dbReference type="CDD" id="cd00085">
    <property type="entry name" value="HNHc"/>
    <property type="match status" value="1"/>
</dbReference>
<name>A0A317ZX16_9MICO</name>
<dbReference type="RefSeq" id="WP_110125372.1">
    <property type="nucleotide sequence ID" value="NZ_QHLY01000005.1"/>
</dbReference>
<dbReference type="InterPro" id="IPR003615">
    <property type="entry name" value="HNH_nuc"/>
</dbReference>
<dbReference type="AlphaFoldDB" id="A0A317ZX16"/>
<keyword evidence="4" id="KW-1185">Reference proteome</keyword>
<dbReference type="EMBL" id="QHLY01000005">
    <property type="protein sequence ID" value="PXA71849.1"/>
    <property type="molecule type" value="Genomic_DNA"/>
</dbReference>
<gene>
    <name evidence="3" type="ORF">CTB96_02705</name>
</gene>
<dbReference type="Gene3D" id="1.10.30.50">
    <property type="match status" value="1"/>
</dbReference>
<dbReference type="InterPro" id="IPR002711">
    <property type="entry name" value="HNH"/>
</dbReference>
<feature type="domain" description="HNH nuclease" evidence="2">
    <location>
        <begin position="2"/>
        <end position="52"/>
    </location>
</feature>
<evidence type="ECO:0000256" key="1">
    <source>
        <dbReference type="SAM" id="MobiDB-lite"/>
    </source>
</evidence>
<dbReference type="GO" id="GO:0008270">
    <property type="term" value="F:zinc ion binding"/>
    <property type="evidence" value="ECO:0007669"/>
    <property type="project" value="InterPro"/>
</dbReference>
<evidence type="ECO:0000313" key="4">
    <source>
        <dbReference type="Proteomes" id="UP000246722"/>
    </source>
</evidence>
<dbReference type="GO" id="GO:0003676">
    <property type="term" value="F:nucleic acid binding"/>
    <property type="evidence" value="ECO:0007669"/>
    <property type="project" value="InterPro"/>
</dbReference>
<feature type="compositionally biased region" description="Pro residues" evidence="1">
    <location>
        <begin position="92"/>
        <end position="112"/>
    </location>
</feature>
<dbReference type="Proteomes" id="UP000246722">
    <property type="component" value="Unassembled WGS sequence"/>
</dbReference>
<feature type="region of interest" description="Disordered" evidence="1">
    <location>
        <begin position="56"/>
        <end position="112"/>
    </location>
</feature>
<accession>A0A317ZX16</accession>
<protein>
    <recommendedName>
        <fullName evidence="2">HNH nuclease domain-containing protein</fullName>
    </recommendedName>
</protein>
<proteinExistence type="predicted"/>
<organism evidence="3 4">
    <name type="scientific">Cryobacterium arcticum</name>
    <dbReference type="NCBI Taxonomy" id="670052"/>
    <lineage>
        <taxon>Bacteria</taxon>
        <taxon>Bacillati</taxon>
        <taxon>Actinomycetota</taxon>
        <taxon>Actinomycetes</taxon>
        <taxon>Micrococcales</taxon>
        <taxon>Microbacteriaceae</taxon>
        <taxon>Cryobacterium</taxon>
    </lineage>
</organism>
<comment type="caution">
    <text evidence="3">The sequence shown here is derived from an EMBL/GenBank/DDBJ whole genome shotgun (WGS) entry which is preliminary data.</text>
</comment>
<dbReference type="Pfam" id="PF01844">
    <property type="entry name" value="HNH"/>
    <property type="match status" value="1"/>
</dbReference>
<reference evidence="3 4" key="1">
    <citation type="submission" date="2018-05" db="EMBL/GenBank/DDBJ databases">
        <title>Genetic diversity of glacier-inhabiting Cryobacterium bacteria in China and description of Cryobacterium mengkeensis sp. nov. and Arthrobacter glacialis sp. nov.</title>
        <authorList>
            <person name="Liu Q."/>
            <person name="Xin Y.-H."/>
        </authorList>
    </citation>
    <scope>NUCLEOTIDE SEQUENCE [LARGE SCALE GENOMIC DNA]</scope>
    <source>
        <strain evidence="3 4">SK-1</strain>
    </source>
</reference>
<dbReference type="OrthoDB" id="3261064at2"/>
<dbReference type="SMART" id="SM00507">
    <property type="entry name" value="HNHc"/>
    <property type="match status" value="1"/>
</dbReference>